<dbReference type="RefSeq" id="YP_010796402.1">
    <property type="nucleotide sequence ID" value="NC_076018.1"/>
</dbReference>
<keyword evidence="6" id="KW-0688">Ribosomal frameshifting</keyword>
<organism evidence="10">
    <name type="scientific">red clover-associated luteovirus</name>
    <dbReference type="NCBI Taxonomy" id="2734354"/>
    <lineage>
        <taxon>Viruses</taxon>
        <taxon>Riboviria</taxon>
        <taxon>Orthornavirae</taxon>
        <taxon>Kitrinoviricota</taxon>
        <taxon>Tolucaviricetes</taxon>
        <taxon>Tolivirales</taxon>
        <taxon>Tombusviridae</taxon>
        <taxon>Regressovirinae</taxon>
        <taxon>Luteovirus</taxon>
        <taxon>Luteovirus trifolii</taxon>
    </lineage>
</organism>
<accession>A0A3G1PZ46</accession>
<evidence type="ECO:0000256" key="3">
    <source>
        <dbReference type="ARBA" id="ARBA00022679"/>
    </source>
</evidence>
<feature type="domain" description="RdRp catalytic" evidence="9">
    <location>
        <begin position="587"/>
        <end position="702"/>
    </location>
</feature>
<keyword evidence="2 8" id="KW-0696">RNA-directed RNA polymerase</keyword>
<dbReference type="GO" id="GO:0003723">
    <property type="term" value="F:RNA binding"/>
    <property type="evidence" value="ECO:0007669"/>
    <property type="project" value="InterPro"/>
</dbReference>
<dbReference type="Gene3D" id="3.30.70.270">
    <property type="match status" value="1"/>
</dbReference>
<keyword evidence="13" id="KW-1185">Reference proteome</keyword>
<dbReference type="Pfam" id="PF00998">
    <property type="entry name" value="RdRP_3"/>
    <property type="match status" value="1"/>
</dbReference>
<evidence type="ECO:0000313" key="10">
    <source>
        <dbReference type="EMBL" id="AVX32312.1"/>
    </source>
</evidence>
<keyword evidence="5 8" id="KW-0547">Nucleotide-binding</keyword>
<dbReference type="GeneID" id="80533890"/>
<name>A0A3G1PZ46_9TOMB</name>
<protein>
    <recommendedName>
        <fullName evidence="1 8">RNA-directed RNA polymerase</fullName>
        <ecNumber evidence="1 8">2.7.7.48</ecNumber>
    </recommendedName>
</protein>
<comment type="catalytic activity">
    <reaction evidence="8">
        <text>RNA(n) + a ribonucleoside 5'-triphosphate = RNA(n+1) + diphosphate</text>
        <dbReference type="Rhea" id="RHEA:21248"/>
        <dbReference type="Rhea" id="RHEA-COMP:14527"/>
        <dbReference type="Rhea" id="RHEA-COMP:17342"/>
        <dbReference type="ChEBI" id="CHEBI:33019"/>
        <dbReference type="ChEBI" id="CHEBI:61557"/>
        <dbReference type="ChEBI" id="CHEBI:140395"/>
        <dbReference type="EC" id="2.7.7.48"/>
    </reaction>
</comment>
<evidence type="ECO:0000313" key="13">
    <source>
        <dbReference type="Proteomes" id="UP000500766"/>
    </source>
</evidence>
<dbReference type="SUPFAM" id="SSF56672">
    <property type="entry name" value="DNA/RNA polymerases"/>
    <property type="match status" value="1"/>
</dbReference>
<dbReference type="Pfam" id="PF08467">
    <property type="entry name" value="Luteo_P1-P2"/>
    <property type="match status" value="2"/>
</dbReference>
<dbReference type="InterPro" id="IPR002166">
    <property type="entry name" value="RNA_pol_HCV"/>
</dbReference>
<sequence>MSMVFDALLTASIKAVKDFVSYCFSSSRAVYKALKKWVWELQGKFSQYDSFVCSVYGAMDDVEAFEFECLEAVEEANTAFLLARSKLQELTSTLPYKAPPLQSKIQGFPMPTRPLGAPHEEFPPTYPSTPLPTCLVEESLPECFQLKKAQKDYAVAAIEKQQAKEDAIEIYEENFGKAFFKPLFRSLASRLAHVKKAQQKRNAVDLRAKKIAAEANYIEDIPELLSLTTAHEVETGILLPAKTKTNPRTEEVVELPREKEKTWVRTLINEPQSISAAKKWVRAAVCNKNRRLLNSDEISAATIQRYIEQLCEDAKLDVKSTKFLVEVGLRHIPIPTNTDITTAMVVHCPEARRRRAELDAITSSVFLDGLCSDSGFKSPFCILGLPEIVIRSGAIPRKSSSSISFLSQFTLGLEFNCPAPTLHNALVAVERRVFTVGKGTEVVLPPQAAKGVFEKLSYFREAIVKSVGYVKTHSPTELAMTYTSGKRSLYMKAVQSLKSRPVERKDSFVTAFLKMEKHWMCKPIAPRLICPRTKRYNVELGRRLKFNEKKFMHAIDNVFQSPTVLSGYDSFSVGRIIAKKWRKFKQPVAIGVDASRFDQHVGVQALQWEHSIYNGAFCDPLLKKLLEWQTDNRIMLFVEDKVLKFRVKGHRMSGDINTSMGNKLIMCGLMHLYFKELGVRAELCNNGDDCVIICEQKDQHLFSGMRAWFLDFGFNMVEEKPIKILERLEFCQSRPVCINRKWRMVRRPDSIAKDSHSLLSMRSEEDVRSFMSATAQCGLVLNSGVPILEAFHRCLYRESGYKKVSEEYLKKVIEFGNDERLGTRRGPVDEPVTLENRMSYWQSFGVDPQTQVLVERYLDNLRVDTALRGVKRLTPLLDAILLNIKK</sequence>
<dbReference type="InterPro" id="IPR007094">
    <property type="entry name" value="RNA-dir_pol_PSvirus"/>
</dbReference>
<dbReference type="EMBL" id="MG597245">
    <property type="protein sequence ID" value="AVX32317.1"/>
    <property type="molecule type" value="Genomic_RNA"/>
</dbReference>
<dbReference type="PROSITE" id="PS50507">
    <property type="entry name" value="RDRP_SSRNA_POS"/>
    <property type="match status" value="1"/>
</dbReference>
<evidence type="ECO:0000256" key="6">
    <source>
        <dbReference type="ARBA" id="ARBA00022758"/>
    </source>
</evidence>
<dbReference type="EC" id="2.7.7.48" evidence="1 8"/>
<evidence type="ECO:0000313" key="12">
    <source>
        <dbReference type="EMBL" id="AVX32322.1"/>
    </source>
</evidence>
<reference evidence="10" key="1">
    <citation type="journal article" date="2018" name="Arch. Virol.">
        <title>Red clover-associated luteovirus - a newly classifiable member of the genus Luteovirus with an enamo-like P5 protein.</title>
        <authorList>
            <person name="Lenz O."/>
            <person name="Sarkisova T."/>
            <person name="Koloniuk I."/>
            <person name="Franova J."/>
            <person name="Pribylova J."/>
            <person name="Spak J."/>
        </authorList>
    </citation>
    <scope>NUCLEOTIDE SEQUENCE [LARGE SCALE GENOMIC DNA]</scope>
    <source>
        <strain evidence="11">HZ1</strain>
        <strain evidence="12">HZ3</strain>
        <strain evidence="10">HZ8</strain>
    </source>
</reference>
<dbReference type="GO" id="GO:0039694">
    <property type="term" value="P:viral RNA genome replication"/>
    <property type="evidence" value="ECO:0007669"/>
    <property type="project" value="InterPro"/>
</dbReference>
<dbReference type="InterPro" id="IPR043128">
    <property type="entry name" value="Rev_trsase/Diguanyl_cyclase"/>
</dbReference>
<evidence type="ECO:0000256" key="1">
    <source>
        <dbReference type="ARBA" id="ARBA00012494"/>
    </source>
</evidence>
<dbReference type="CDD" id="cd23233">
    <property type="entry name" value="Luteovirus_RdRp"/>
    <property type="match status" value="1"/>
</dbReference>
<evidence type="ECO:0000256" key="5">
    <source>
        <dbReference type="ARBA" id="ARBA00022741"/>
    </source>
</evidence>
<evidence type="ECO:0000259" key="9">
    <source>
        <dbReference type="PROSITE" id="PS50507"/>
    </source>
</evidence>
<dbReference type="Proteomes" id="UP000500766">
    <property type="component" value="Segment"/>
</dbReference>
<keyword evidence="4 8" id="KW-0548">Nucleotidyltransferase</keyword>
<dbReference type="GO" id="GO:0075523">
    <property type="term" value="P:viral translational frameshifting"/>
    <property type="evidence" value="ECO:0007669"/>
    <property type="project" value="UniProtKB-KW"/>
</dbReference>
<dbReference type="InterPro" id="IPR043502">
    <property type="entry name" value="DNA/RNA_pol_sf"/>
</dbReference>
<proteinExistence type="predicted"/>
<evidence type="ECO:0000313" key="11">
    <source>
        <dbReference type="EMBL" id="AVX32317.1"/>
    </source>
</evidence>
<dbReference type="EMBL" id="MG597244">
    <property type="protein sequence ID" value="AVX32312.1"/>
    <property type="molecule type" value="Genomic_RNA"/>
</dbReference>
<evidence type="ECO:0000256" key="8">
    <source>
        <dbReference type="RuleBase" id="RU363062"/>
    </source>
</evidence>
<dbReference type="GO" id="GO:0000166">
    <property type="term" value="F:nucleotide binding"/>
    <property type="evidence" value="ECO:0007669"/>
    <property type="project" value="UniProtKB-KW"/>
</dbReference>
<dbReference type="InterPro" id="IPR013674">
    <property type="entry name" value="Luteo_Rpol_P1-P2"/>
</dbReference>
<keyword evidence="3 8" id="KW-0808">Transferase</keyword>
<dbReference type="EMBL" id="MG597246">
    <property type="protein sequence ID" value="AVX32322.1"/>
    <property type="molecule type" value="Genomic_RNA"/>
</dbReference>
<evidence type="ECO:0000256" key="4">
    <source>
        <dbReference type="ARBA" id="ARBA00022695"/>
    </source>
</evidence>
<dbReference type="GO" id="GO:0003968">
    <property type="term" value="F:RNA-directed RNA polymerase activity"/>
    <property type="evidence" value="ECO:0007669"/>
    <property type="project" value="UniProtKB-KW"/>
</dbReference>
<dbReference type="KEGG" id="vg:80533890"/>
<evidence type="ECO:0000256" key="7">
    <source>
        <dbReference type="ARBA" id="ARBA00022953"/>
    </source>
</evidence>
<keyword evidence="7 8" id="KW-0693">Viral RNA replication</keyword>
<evidence type="ECO:0000256" key="2">
    <source>
        <dbReference type="ARBA" id="ARBA00022484"/>
    </source>
</evidence>